<feature type="chain" id="PRO_5009185965" evidence="1">
    <location>
        <begin position="22"/>
        <end position="133"/>
    </location>
</feature>
<keyword evidence="3" id="KW-1185">Reference proteome</keyword>
<proteinExistence type="predicted"/>
<dbReference type="RefSeq" id="WP_069833662.1">
    <property type="nucleotide sequence ID" value="NZ_MDGQ01000003.1"/>
</dbReference>
<dbReference type="EMBL" id="MDGQ01000003">
    <property type="protein sequence ID" value="OEK06351.1"/>
    <property type="molecule type" value="Genomic_DNA"/>
</dbReference>
<keyword evidence="1" id="KW-0732">Signal</keyword>
<reference evidence="2 3" key="1">
    <citation type="submission" date="2016-08" db="EMBL/GenBank/DDBJ databases">
        <title>Draft genome of Fabibacter sp. strain SK-8.</title>
        <authorList>
            <person name="Wong S.-K."/>
            <person name="Hamasaki K."/>
            <person name="Yoshizawa S."/>
        </authorList>
    </citation>
    <scope>NUCLEOTIDE SEQUENCE [LARGE SCALE GENOMIC DNA]</scope>
    <source>
        <strain evidence="2 3">SK-8</strain>
    </source>
</reference>
<accession>A0A1E5T4S2</accession>
<dbReference type="STRING" id="1563681.BFP71_01350"/>
<name>A0A1E5T4S2_9BACT</name>
<gene>
    <name evidence="2" type="ORF">BFP71_01350</name>
</gene>
<organism evidence="2 3">
    <name type="scientific">Roseivirga misakiensis</name>
    <dbReference type="NCBI Taxonomy" id="1563681"/>
    <lineage>
        <taxon>Bacteria</taxon>
        <taxon>Pseudomonadati</taxon>
        <taxon>Bacteroidota</taxon>
        <taxon>Cytophagia</taxon>
        <taxon>Cytophagales</taxon>
        <taxon>Roseivirgaceae</taxon>
        <taxon>Roseivirga</taxon>
    </lineage>
</organism>
<sequence>MKKLSITLMLLTIVGLSTSFAQNLTKPKKGNAIRLKDYTLTVKQGQEVNIDMWVVKAKKYKLNLGAPKAKGKDGVDFWFNAKSEDPITFGVKIKVDESTPVGDHMYVLNVDGIGRNAVKGATILLKVVSAEQE</sequence>
<evidence type="ECO:0000313" key="3">
    <source>
        <dbReference type="Proteomes" id="UP000095552"/>
    </source>
</evidence>
<dbReference type="AlphaFoldDB" id="A0A1E5T4S2"/>
<dbReference type="OrthoDB" id="980794at2"/>
<comment type="caution">
    <text evidence="2">The sequence shown here is derived from an EMBL/GenBank/DDBJ whole genome shotgun (WGS) entry which is preliminary data.</text>
</comment>
<feature type="signal peptide" evidence="1">
    <location>
        <begin position="1"/>
        <end position="21"/>
    </location>
</feature>
<dbReference type="Proteomes" id="UP000095552">
    <property type="component" value="Unassembled WGS sequence"/>
</dbReference>
<evidence type="ECO:0000313" key="2">
    <source>
        <dbReference type="EMBL" id="OEK06351.1"/>
    </source>
</evidence>
<protein>
    <submittedName>
        <fullName evidence="2">Uncharacterized protein</fullName>
    </submittedName>
</protein>
<evidence type="ECO:0000256" key="1">
    <source>
        <dbReference type="SAM" id="SignalP"/>
    </source>
</evidence>